<dbReference type="GO" id="GO:0070063">
    <property type="term" value="F:RNA polymerase binding"/>
    <property type="evidence" value="ECO:0007669"/>
    <property type="project" value="InterPro"/>
</dbReference>
<dbReference type="EMBL" id="SLXA01000007">
    <property type="protein sequence ID" value="TCO84479.1"/>
    <property type="molecule type" value="Genomic_DNA"/>
</dbReference>
<evidence type="ECO:0000256" key="1">
    <source>
        <dbReference type="ARBA" id="ARBA00008213"/>
    </source>
</evidence>
<feature type="domain" description="Transcription elongation factor GreA/GreB C-terminal" evidence="10">
    <location>
        <begin position="80"/>
        <end position="149"/>
    </location>
</feature>
<dbReference type="GO" id="GO:0006354">
    <property type="term" value="P:DNA-templated transcription elongation"/>
    <property type="evidence" value="ECO:0007669"/>
    <property type="project" value="TreeGrafter"/>
</dbReference>
<dbReference type="InterPro" id="IPR028624">
    <property type="entry name" value="Tscrpt_elong_fac_GreA/B"/>
</dbReference>
<dbReference type="AlphaFoldDB" id="A0A4V2SDS7"/>
<evidence type="ECO:0000256" key="5">
    <source>
        <dbReference type="ARBA" id="ARBA00023125"/>
    </source>
</evidence>
<reference evidence="12 13" key="1">
    <citation type="submission" date="2019-03" db="EMBL/GenBank/DDBJ databases">
        <title>Genomic Encyclopedia of Type Strains, Phase IV (KMG-IV): sequencing the most valuable type-strain genomes for metagenomic binning, comparative biology and taxonomic classification.</title>
        <authorList>
            <person name="Goeker M."/>
        </authorList>
    </citation>
    <scope>NUCLEOTIDE SEQUENCE [LARGE SCALE GENOMIC DNA]</scope>
    <source>
        <strain evidence="12 13">DSM 28559</strain>
    </source>
</reference>
<dbReference type="InterPro" id="IPR023459">
    <property type="entry name" value="Tscrpt_elong_fac_GreA/B_fam"/>
</dbReference>
<dbReference type="InterPro" id="IPR022691">
    <property type="entry name" value="Tscrpt_elong_fac_GreA/B_N"/>
</dbReference>
<dbReference type="Proteomes" id="UP000295711">
    <property type="component" value="Unassembled WGS sequence"/>
</dbReference>
<dbReference type="Pfam" id="PF03449">
    <property type="entry name" value="GreA_GreB_N"/>
    <property type="match status" value="1"/>
</dbReference>
<proteinExistence type="inferred from homology"/>
<keyword evidence="4" id="KW-0175">Coiled coil</keyword>
<sequence>MYNELTENDIKKMEEEIEYRKLVVRKNALEAVKEARSHGDLSENFEYHAAKKEKNQNESRIRYLERMIRTAKIVTDESKEDEVGLNNLVDVYFEDDDEMERFKLVTTIRGNSLEGRISTESPIGKAIFGHKVGDRVYVEMNEKQGYYIIIKNIEKIPDDDSDPIQKF</sequence>
<dbReference type="FunFam" id="1.10.287.180:FF:000001">
    <property type="entry name" value="Transcription elongation factor GreA"/>
    <property type="match status" value="1"/>
</dbReference>
<dbReference type="InterPro" id="IPR001437">
    <property type="entry name" value="Tscrpt_elong_fac_GreA/B_C"/>
</dbReference>
<keyword evidence="6 9" id="KW-0804">Transcription</keyword>
<dbReference type="PIRSF" id="PIRSF006092">
    <property type="entry name" value="GreA_GreB"/>
    <property type="match status" value="1"/>
</dbReference>
<keyword evidence="12" id="KW-0648">Protein biosynthesis</keyword>
<comment type="similarity">
    <text evidence="1 9">Belongs to the GreA/GreB family.</text>
</comment>
<protein>
    <recommendedName>
        <fullName evidence="2 9">Transcription elongation factor GreA</fullName>
    </recommendedName>
    <alternativeName>
        <fullName evidence="8 9">Transcript cleavage factor GreA</fullName>
    </alternativeName>
</protein>
<comment type="caution">
    <text evidence="12">The sequence shown here is derived from an EMBL/GenBank/DDBJ whole genome shotgun (WGS) entry which is preliminary data.</text>
</comment>
<keyword evidence="5 9" id="KW-0238">DNA-binding</keyword>
<keyword evidence="3 9" id="KW-0805">Transcription regulation</keyword>
<dbReference type="SUPFAM" id="SSF46557">
    <property type="entry name" value="GreA transcript cleavage protein, N-terminal domain"/>
    <property type="match status" value="1"/>
</dbReference>
<dbReference type="PANTHER" id="PTHR30437">
    <property type="entry name" value="TRANSCRIPTION ELONGATION FACTOR GREA"/>
    <property type="match status" value="1"/>
</dbReference>
<keyword evidence="12" id="KW-0251">Elongation factor</keyword>
<evidence type="ECO:0000256" key="4">
    <source>
        <dbReference type="ARBA" id="ARBA00023054"/>
    </source>
</evidence>
<organism evidence="12 13">
    <name type="scientific">Frisingicoccus caecimuris</name>
    <dbReference type="NCBI Taxonomy" id="1796636"/>
    <lineage>
        <taxon>Bacteria</taxon>
        <taxon>Bacillati</taxon>
        <taxon>Bacillota</taxon>
        <taxon>Clostridia</taxon>
        <taxon>Lachnospirales</taxon>
        <taxon>Lachnospiraceae</taxon>
        <taxon>Frisingicoccus</taxon>
    </lineage>
</organism>
<dbReference type="InterPro" id="IPR036805">
    <property type="entry name" value="Tscrpt_elong_fac_GreA/B_N_sf"/>
</dbReference>
<dbReference type="OrthoDB" id="9808774at2"/>
<dbReference type="Gene3D" id="1.10.287.180">
    <property type="entry name" value="Transcription elongation factor, GreA/GreB, N-terminal domain"/>
    <property type="match status" value="1"/>
</dbReference>
<keyword evidence="13" id="KW-1185">Reference proteome</keyword>
<name>A0A4V2SDS7_9FIRM</name>
<evidence type="ECO:0000259" key="10">
    <source>
        <dbReference type="Pfam" id="PF01272"/>
    </source>
</evidence>
<accession>A0A4V2SDS7</accession>
<comment type="function">
    <text evidence="7 9">Necessary for efficient RNA polymerase transcription elongation past template-encoded arresting sites. The arresting sites in DNA have the property of trapping a certain fraction of elongating RNA polymerases that pass through, resulting in locked ternary complexes. Cleavage of the nascent transcript by cleavage factors such as GreA or GreB allows the resumption of elongation from the new 3'terminus. GreA releases sequences of 2 to 3 nucleotides.</text>
</comment>
<dbReference type="HAMAP" id="MF_00105">
    <property type="entry name" value="GreA_GreB"/>
    <property type="match status" value="1"/>
</dbReference>
<dbReference type="Pfam" id="PF01272">
    <property type="entry name" value="GreA_GreB"/>
    <property type="match status" value="1"/>
</dbReference>
<evidence type="ECO:0000256" key="9">
    <source>
        <dbReference type="HAMAP-Rule" id="MF_00105"/>
    </source>
</evidence>
<dbReference type="GO" id="GO:0003746">
    <property type="term" value="F:translation elongation factor activity"/>
    <property type="evidence" value="ECO:0007669"/>
    <property type="project" value="UniProtKB-KW"/>
</dbReference>
<dbReference type="GO" id="GO:0032784">
    <property type="term" value="P:regulation of DNA-templated transcription elongation"/>
    <property type="evidence" value="ECO:0007669"/>
    <property type="project" value="UniProtKB-UniRule"/>
</dbReference>
<gene>
    <name evidence="9" type="primary">greA</name>
    <name evidence="12" type="ORF">EV212_10781</name>
</gene>
<dbReference type="SUPFAM" id="SSF54534">
    <property type="entry name" value="FKBP-like"/>
    <property type="match status" value="1"/>
</dbReference>
<evidence type="ECO:0000256" key="6">
    <source>
        <dbReference type="ARBA" id="ARBA00023163"/>
    </source>
</evidence>
<dbReference type="GO" id="GO:0003677">
    <property type="term" value="F:DNA binding"/>
    <property type="evidence" value="ECO:0007669"/>
    <property type="project" value="UniProtKB-UniRule"/>
</dbReference>
<evidence type="ECO:0000313" key="13">
    <source>
        <dbReference type="Proteomes" id="UP000295711"/>
    </source>
</evidence>
<dbReference type="RefSeq" id="WP_132091698.1">
    <property type="nucleotide sequence ID" value="NZ_JANKAQ010000006.1"/>
</dbReference>
<evidence type="ECO:0000256" key="7">
    <source>
        <dbReference type="ARBA" id="ARBA00024916"/>
    </source>
</evidence>
<evidence type="ECO:0000259" key="11">
    <source>
        <dbReference type="Pfam" id="PF03449"/>
    </source>
</evidence>
<evidence type="ECO:0000256" key="8">
    <source>
        <dbReference type="ARBA" id="ARBA00030776"/>
    </source>
</evidence>
<evidence type="ECO:0000313" key="12">
    <source>
        <dbReference type="EMBL" id="TCO84479.1"/>
    </source>
</evidence>
<dbReference type="InterPro" id="IPR036953">
    <property type="entry name" value="GreA/GreB_C_sf"/>
</dbReference>
<dbReference type="NCBIfam" id="NF001263">
    <property type="entry name" value="PRK00226.1-4"/>
    <property type="match status" value="1"/>
</dbReference>
<dbReference type="Gene3D" id="3.10.50.30">
    <property type="entry name" value="Transcription elongation factor, GreA/GreB, C-terminal domain"/>
    <property type="match status" value="1"/>
</dbReference>
<evidence type="ECO:0000256" key="3">
    <source>
        <dbReference type="ARBA" id="ARBA00023015"/>
    </source>
</evidence>
<dbReference type="PANTHER" id="PTHR30437:SF4">
    <property type="entry name" value="TRANSCRIPTION ELONGATION FACTOR GREA"/>
    <property type="match status" value="1"/>
</dbReference>
<feature type="domain" description="Transcription elongation factor GreA/GreB N-terminal" evidence="11">
    <location>
        <begin position="5"/>
        <end position="73"/>
    </location>
</feature>
<evidence type="ECO:0000256" key="2">
    <source>
        <dbReference type="ARBA" id="ARBA00013729"/>
    </source>
</evidence>